<dbReference type="Pfam" id="PF07286">
    <property type="entry name" value="D-Glu_cyclase"/>
    <property type="match status" value="1"/>
</dbReference>
<comment type="similarity">
    <text evidence="1 3">Belongs to the D-glutamate cyclase family.</text>
</comment>
<proteinExistence type="inferred from homology"/>
<evidence type="ECO:0000256" key="3">
    <source>
        <dbReference type="HAMAP-Rule" id="MF_01830"/>
    </source>
</evidence>
<dbReference type="SUPFAM" id="SSF160920">
    <property type="entry name" value="PSTPO5379-like"/>
    <property type="match status" value="1"/>
</dbReference>
<protein>
    <recommendedName>
        <fullName evidence="3">Putative hydro-lyase FEM41_17745</fullName>
        <ecNumber evidence="3">4.2.1.-</ecNumber>
    </recommendedName>
</protein>
<gene>
    <name evidence="4" type="ORF">FEM41_17745</name>
</gene>
<dbReference type="KEGG" id="izh:FEM41_17745"/>
<accession>A0A4V1G7Z4</accession>
<name>A0A4V1G7Z4_9ENTR</name>
<dbReference type="EC" id="4.2.1.-" evidence="3"/>
<dbReference type="GO" id="GO:0016829">
    <property type="term" value="F:lyase activity"/>
    <property type="evidence" value="ECO:0007669"/>
    <property type="project" value="UniProtKB-KW"/>
</dbReference>
<sequence length="269" mass="29525">MNPYIKASEAAIAQARAARDTIRNGFDRPTAGMAPGMTQCNMISLPRDWAFDFLLYAQRNPRSCPVLDVCEAGSYRTVLAEGADLRTDIPRYRIWRQGELADEITDATAIWAEHPDLVTFLIGCSFTFETPMREAGIDIRHITDNCNVPMYRTNRLCRPAGRLQGELVVSMRPVAAHRIPDAVTISGRFPAVHGAPVHVGDPHSLGIADLMQPDFGDPVRIEEGEVPVFWACGVTPQAAVMKSGVPFAISHAPGHMFITDVPDSAWQEG</sequence>
<dbReference type="PIRSF" id="PIRSF029755">
    <property type="entry name" value="UCP029755"/>
    <property type="match status" value="1"/>
</dbReference>
<evidence type="ECO:0000313" key="5">
    <source>
        <dbReference type="Proteomes" id="UP000302163"/>
    </source>
</evidence>
<dbReference type="HAMAP" id="MF_01830">
    <property type="entry name" value="Hydro_lyase"/>
    <property type="match status" value="1"/>
</dbReference>
<dbReference type="PANTHER" id="PTHR32022:SF10">
    <property type="entry name" value="D-GLUTAMATE CYCLASE, MITOCHONDRIAL"/>
    <property type="match status" value="1"/>
</dbReference>
<dbReference type="PANTHER" id="PTHR32022">
    <property type="entry name" value="D-GLUTAMATE CYCLASE, MITOCHONDRIAL"/>
    <property type="match status" value="1"/>
</dbReference>
<reference evidence="4 5" key="1">
    <citation type="submission" date="2019-05" db="EMBL/GenBank/DDBJ databases">
        <title>Complete genome sequence of Izhakiella calystegiae KSNA2, an endophyte isolated from beach morning glory (Calystegia soldanella).</title>
        <authorList>
            <person name="Jiang L."/>
            <person name="Jeong J.C."/>
            <person name="Kim C.Y."/>
            <person name="Kim D.H."/>
            <person name="Kim S.W."/>
            <person name="Lee j."/>
        </authorList>
    </citation>
    <scope>NUCLEOTIDE SEQUENCE [LARGE SCALE GENOMIC DNA]</scope>
    <source>
        <strain evidence="4 5">KSNA2</strain>
    </source>
</reference>
<dbReference type="NCBIfam" id="NF003969">
    <property type="entry name" value="PRK05463.1"/>
    <property type="match status" value="1"/>
</dbReference>
<keyword evidence="2 3" id="KW-0456">Lyase</keyword>
<organism evidence="4 5">
    <name type="scientific">Jejubacter calystegiae</name>
    <dbReference type="NCBI Taxonomy" id="2579935"/>
    <lineage>
        <taxon>Bacteria</taxon>
        <taxon>Pseudomonadati</taxon>
        <taxon>Pseudomonadota</taxon>
        <taxon>Gammaproteobacteria</taxon>
        <taxon>Enterobacterales</taxon>
        <taxon>Enterobacteriaceae</taxon>
        <taxon>Jejubacter</taxon>
    </lineage>
</organism>
<keyword evidence="5" id="KW-1185">Reference proteome</keyword>
<evidence type="ECO:0000256" key="1">
    <source>
        <dbReference type="ARBA" id="ARBA00007896"/>
    </source>
</evidence>
<dbReference type="Proteomes" id="UP000302163">
    <property type="component" value="Chromosome"/>
</dbReference>
<dbReference type="InterPro" id="IPR009906">
    <property type="entry name" value="D-Glu_cyclase"/>
</dbReference>
<dbReference type="InterPro" id="IPR016938">
    <property type="entry name" value="UPF0317"/>
</dbReference>
<dbReference type="FunFam" id="3.30.2040.10:FF:000001">
    <property type="entry name" value="D-glutamate cyclase, mitochondrial"/>
    <property type="match status" value="1"/>
</dbReference>
<dbReference type="Gene3D" id="3.40.1640.10">
    <property type="entry name" value="PSTPO5379-like"/>
    <property type="match status" value="1"/>
</dbReference>
<evidence type="ECO:0000313" key="4">
    <source>
        <dbReference type="EMBL" id="QCT21357.1"/>
    </source>
</evidence>
<dbReference type="OrthoDB" id="149585at2"/>
<dbReference type="RefSeq" id="WP_138097513.1">
    <property type="nucleotide sequence ID" value="NZ_CP040428.1"/>
</dbReference>
<dbReference type="Gene3D" id="3.30.2040.10">
    <property type="entry name" value="PSTPO5379-like domain"/>
    <property type="match status" value="1"/>
</dbReference>
<evidence type="ECO:0000256" key="2">
    <source>
        <dbReference type="ARBA" id="ARBA00023239"/>
    </source>
</evidence>
<dbReference type="EMBL" id="CP040428">
    <property type="protein sequence ID" value="QCT21357.1"/>
    <property type="molecule type" value="Genomic_DNA"/>
</dbReference>
<dbReference type="InterPro" id="IPR038021">
    <property type="entry name" value="Putative_hydro-lyase"/>
</dbReference>
<dbReference type="AlphaFoldDB" id="A0A4V1G7Z4"/>